<evidence type="ECO:0000313" key="5">
    <source>
        <dbReference type="EMBL" id="KHO01839.1"/>
    </source>
</evidence>
<feature type="region of interest" description="Disordered" evidence="2">
    <location>
        <begin position="672"/>
        <end position="729"/>
    </location>
</feature>
<dbReference type="SUPFAM" id="SSF48371">
    <property type="entry name" value="ARM repeat"/>
    <property type="match status" value="1"/>
</dbReference>
<feature type="domain" description="RNA polymerase II assembly factor Rtp1 C-terminal" evidence="4">
    <location>
        <begin position="546"/>
        <end position="653"/>
    </location>
</feature>
<dbReference type="Proteomes" id="UP000030816">
    <property type="component" value="Unassembled WGS sequence"/>
</dbReference>
<evidence type="ECO:0000259" key="4">
    <source>
        <dbReference type="Pfam" id="PF10363"/>
    </source>
</evidence>
<dbReference type="HOGENOM" id="CLU_006300_0_0_1"/>
<dbReference type="InterPro" id="IPR016024">
    <property type="entry name" value="ARM-type_fold"/>
</dbReference>
<dbReference type="GeneID" id="63735295"/>
<comment type="similarity">
    <text evidence="1">Belongs to the Tango6 family.</text>
</comment>
<protein>
    <recommendedName>
        <fullName evidence="7">Protein required for cell viability</fullName>
    </recommendedName>
</protein>
<keyword evidence="6" id="KW-1185">Reference proteome</keyword>
<dbReference type="GO" id="GO:0009306">
    <property type="term" value="P:protein secretion"/>
    <property type="evidence" value="ECO:0007669"/>
    <property type="project" value="TreeGrafter"/>
</dbReference>
<reference evidence="5 6" key="1">
    <citation type="journal article" date="2014" name="Proc. Natl. Acad. Sci. U.S.A.">
        <title>Trajectory and genomic determinants of fungal-pathogen speciation and host adaptation.</title>
        <authorList>
            <person name="Hu X."/>
            <person name="Xiao G."/>
            <person name="Zheng P."/>
            <person name="Shang Y."/>
            <person name="Su Y."/>
            <person name="Zhang X."/>
            <person name="Liu X."/>
            <person name="Zhan S."/>
            <person name="St Leger R.J."/>
            <person name="Wang C."/>
        </authorList>
    </citation>
    <scope>NUCLEOTIDE SEQUENCE [LARGE SCALE GENOMIC DNA]</scope>
    <source>
        <strain evidence="5 6">ARSEF 1941</strain>
    </source>
</reference>
<proteinExistence type="inferred from homology"/>
<dbReference type="Gene3D" id="1.25.10.10">
    <property type="entry name" value="Leucine-rich Repeat Variant"/>
    <property type="match status" value="1"/>
</dbReference>
<dbReference type="Pfam" id="PF10304">
    <property type="entry name" value="RTP1_C2"/>
    <property type="match status" value="1"/>
</dbReference>
<dbReference type="PANTHER" id="PTHR20959">
    <property type="entry name" value="TRANSPORT AND GOLGI ORGANIZATION PROTEIN 6 FAMILY MEMBER"/>
    <property type="match status" value="1"/>
</dbReference>
<name>A0A0B2X641_METAS</name>
<dbReference type="AlphaFoldDB" id="A0A0B2X641"/>
<comment type="caution">
    <text evidence="5">The sequence shown here is derived from an EMBL/GenBank/DDBJ whole genome shotgun (WGS) entry which is preliminary data.</text>
</comment>
<dbReference type="InterPro" id="IPR019414">
    <property type="entry name" value="Rtp1_C2"/>
</dbReference>
<evidence type="ECO:0000313" key="6">
    <source>
        <dbReference type="Proteomes" id="UP000030816"/>
    </source>
</evidence>
<organism evidence="5 6">
    <name type="scientific">Metarhizium album (strain ARSEF 1941)</name>
    <dbReference type="NCBI Taxonomy" id="1081103"/>
    <lineage>
        <taxon>Eukaryota</taxon>
        <taxon>Fungi</taxon>
        <taxon>Dikarya</taxon>
        <taxon>Ascomycota</taxon>
        <taxon>Pezizomycotina</taxon>
        <taxon>Sordariomycetes</taxon>
        <taxon>Hypocreomycetidae</taxon>
        <taxon>Hypocreales</taxon>
        <taxon>Clavicipitaceae</taxon>
        <taxon>Metarhizium</taxon>
    </lineage>
</organism>
<evidence type="ECO:0000256" key="1">
    <source>
        <dbReference type="ARBA" id="ARBA00005724"/>
    </source>
</evidence>
<dbReference type="InterPro" id="IPR011989">
    <property type="entry name" value="ARM-like"/>
</dbReference>
<evidence type="ECO:0000256" key="2">
    <source>
        <dbReference type="SAM" id="MobiDB-lite"/>
    </source>
</evidence>
<dbReference type="InterPro" id="IPR019451">
    <property type="entry name" value="Rtp1_C1"/>
</dbReference>
<dbReference type="EMBL" id="AZHE01000001">
    <property type="protein sequence ID" value="KHO01839.1"/>
    <property type="molecule type" value="Genomic_DNA"/>
</dbReference>
<dbReference type="Pfam" id="PF10363">
    <property type="entry name" value="RTP1_C1"/>
    <property type="match status" value="1"/>
</dbReference>
<gene>
    <name evidence="5" type="ORF">MAM_00840</name>
</gene>
<evidence type="ECO:0000259" key="3">
    <source>
        <dbReference type="Pfam" id="PF10304"/>
    </source>
</evidence>
<evidence type="ECO:0008006" key="7">
    <source>
        <dbReference type="Google" id="ProtNLM"/>
    </source>
</evidence>
<feature type="compositionally biased region" description="Acidic residues" evidence="2">
    <location>
        <begin position="702"/>
        <end position="719"/>
    </location>
</feature>
<dbReference type="RefSeq" id="XP_040682904.1">
    <property type="nucleotide sequence ID" value="XM_040819639.1"/>
</dbReference>
<accession>A0A0B2X641</accession>
<dbReference type="InterPro" id="IPR039600">
    <property type="entry name" value="TANGO6/Rtp1"/>
</dbReference>
<dbReference type="OrthoDB" id="39591at2759"/>
<feature type="domain" description="RNA polymerase II assembly factor Rtp1 C-terminal" evidence="3">
    <location>
        <begin position="835"/>
        <end position="864"/>
    </location>
</feature>
<sequence length="912" mass="99454">MAESSDTASSRPQLVEGLVEAAKRAFDPASHEGSRQSYLDTYNGIVAKTETWRLLPVLNSLVKPNVLPPWLRKPLFQTLTLVPMRSDGVRGTMEFIFSVHPSNQAGARDSEQPQKSGASITHEAVAVATRLLSTVPSTLGAEDWYGAIAPQLCQLLDGDAGPDLAKTAAQIIGFGILGKKATGAPGAAGWNAFVQPLLEQINPSLRMAETGTLFPRSEQDNGGFVDLSRGRIVVSSVQLHQALKRLQVLILSNPSPGLCMRTLKPVIIQLWALASISNPPAAVSEKYSLPAQALVQTYLKLFGKTESVCPIIRNILCEGSVSGSSDFWQYRIVDESNIDAIVPIRSPSDDAHMLAEIDTKADKLVQILAQACSNEELPAIFLFLLQRWVRVLEGQGSPGITTSRDEAMTSPVTDLAEVAVLQRLLELPPEKLVGRFDQLLDIICQILKGDGSTPLGDDVVSVALSLLNLVVTAPSFQRSDIKPDYLKQIGDLLDRISSSGSSEVSGTARNLAMLLQYRDEVEPGREKSASAPSLRQIEDKRTHNLAMSYITDSESPPPVVSEGLNMLSMLILTESPILDITAITALMSSLLKDSEDYVILRVVKIFTQLANRHPKSTIGELLDNYFDAQEKSTTDVRLRFGEALVQVIERLGQTFSGDVARQASEMLLTVAGRRGHRPKTMAKQAREEKLAALRRSRASSKDDEDEDEDEDEDVDVDLEDEKRMTEEEKANNDILARILQGWESKRGSEDVRMRTSALSVFGVALETNIGGTGPALVSDAVDLCINILAMERDAQHGILRRAAIMVVLSFVRALHQARECGRSLGFGLTESSKGDIQRTLGYVATTDNDGLVQQHARDVVESLQNWQAGSLLPQPTGTSASGLARLAGLTVNPEASLDQPWERRRPRIEEVE</sequence>
<feature type="compositionally biased region" description="Basic and acidic residues" evidence="2">
    <location>
        <begin position="720"/>
        <end position="729"/>
    </location>
</feature>
<dbReference type="STRING" id="1081103.A0A0B2X641"/>
<dbReference type="PANTHER" id="PTHR20959:SF1">
    <property type="entry name" value="TRANSPORT AND GOLGI ORGANIZATION PROTEIN 6 HOMOLOG"/>
    <property type="match status" value="1"/>
</dbReference>